<protein>
    <submittedName>
        <fullName evidence="5">Type II secretion system protein E</fullName>
    </submittedName>
</protein>
<dbReference type="RefSeq" id="WP_129718540.1">
    <property type="nucleotide sequence ID" value="NZ_PRLK01000001.1"/>
</dbReference>
<gene>
    <name evidence="5" type="primary">epsE</name>
    <name evidence="5" type="ORF">G6CMJM_00114</name>
</gene>
<evidence type="ECO:0000256" key="1">
    <source>
        <dbReference type="ARBA" id="ARBA00006611"/>
    </source>
</evidence>
<evidence type="ECO:0000256" key="2">
    <source>
        <dbReference type="ARBA" id="ARBA00022741"/>
    </source>
</evidence>
<dbReference type="InterPro" id="IPR001482">
    <property type="entry name" value="T2SS/T4SS_dom"/>
</dbReference>
<dbReference type="PANTHER" id="PTHR30258">
    <property type="entry name" value="TYPE II SECRETION SYSTEM PROTEIN GSPE-RELATED"/>
    <property type="match status" value="1"/>
</dbReference>
<proteinExistence type="inferred from homology"/>
<reference evidence="5 6" key="1">
    <citation type="journal article" date="2018" name="bioRxiv">
        <title>Evidence of independent acquisition and adaption of ultra-small bacteria to human hosts across the highly diverse yet reduced genomes of the phylum Saccharibacteria.</title>
        <authorList>
            <person name="McLean J.S."/>
            <person name="Bor B."/>
            <person name="To T.T."/>
            <person name="Liu Q."/>
            <person name="Kearns K.A."/>
            <person name="Solden L.M."/>
            <person name="Wrighton K.C."/>
            <person name="He X."/>
            <person name="Shi W."/>
        </authorList>
    </citation>
    <scope>NUCLEOTIDE SEQUENCE [LARGE SCALE GENOMIC DNA]</scope>
    <source>
        <strain evidence="5 6">TM7_CMJM_G6_1_HOT_870</strain>
    </source>
</reference>
<keyword evidence="2" id="KW-0547">Nucleotide-binding</keyword>
<sequence length="418" mass="47377">MKTVGKKSFNVKKHIKFEIEKIIENALNMHATDVHIEPREELVLVRFRIHGILHIISKLPIEYLNDIVKYFKFLGNLNFEEKHFPQMATISYGKANIRISITPIMNGDKITLRLMRARPSVRKLDQIGLWGENLRSVKKALRMPRGIIFTVGDGKNTTNFALLDFLNTAEKNIVTVEKQIEKRITTINQTQINSKIGLSYSLSVKSALSQNPDVILVDNIKDKETAELIFNASMNGKLIIASLPVHKSTDVIPFLNFLGIEPFLISTNTLAIIGQSLIRTINSKFSTLKKISPTESKVLLNEFNISIDKLHHLEKQYKEELNSKVAMASSLSNVTQIPSIKNQNNYLYYTGTTSLFEVISLIDEKNNSLKNLINIRPTSSDIEELLLDQKFTTLKQDGLIKALNNETTIGEVLRRTGF</sequence>
<dbReference type="SUPFAM" id="SSF52540">
    <property type="entry name" value="P-loop containing nucleoside triphosphate hydrolases"/>
    <property type="match status" value="1"/>
</dbReference>
<comment type="similarity">
    <text evidence="1">Belongs to the GSP E family.</text>
</comment>
<dbReference type="Proteomes" id="UP001190925">
    <property type="component" value="Unassembled WGS sequence"/>
</dbReference>
<dbReference type="PANTHER" id="PTHR30258:SF3">
    <property type="entry name" value="SLL1921 PROTEIN"/>
    <property type="match status" value="1"/>
</dbReference>
<dbReference type="InterPro" id="IPR027417">
    <property type="entry name" value="P-loop_NTPase"/>
</dbReference>
<keyword evidence="3" id="KW-0067">ATP-binding</keyword>
<evidence type="ECO:0000313" key="5">
    <source>
        <dbReference type="EMBL" id="RYC73009.1"/>
    </source>
</evidence>
<dbReference type="Gene3D" id="3.40.50.300">
    <property type="entry name" value="P-loop containing nucleotide triphosphate hydrolases"/>
    <property type="match status" value="1"/>
</dbReference>
<accession>A0ABY0FJB8</accession>
<evidence type="ECO:0000259" key="4">
    <source>
        <dbReference type="Pfam" id="PF00437"/>
    </source>
</evidence>
<name>A0ABY0FJB8_9BACT</name>
<reference evidence="5 6" key="2">
    <citation type="journal article" date="2020" name="Cell Rep.">
        <title>Acquisition and Adaptation of Ultra-small Parasitic Reduced Genome Bacteria to Mammalian Hosts.</title>
        <authorList>
            <person name="McLean J.S."/>
            <person name="Bor B."/>
            <person name="Kerns K.A."/>
            <person name="Liu Q."/>
            <person name="To T.T."/>
            <person name="Solden L."/>
            <person name="Hendrickson E.L."/>
            <person name="Wrighton K."/>
            <person name="Shi W."/>
            <person name="He X."/>
        </authorList>
    </citation>
    <scope>NUCLEOTIDE SEQUENCE [LARGE SCALE GENOMIC DNA]</scope>
    <source>
        <strain evidence="5 6">TM7_CMJM_G6_1_HOT_870</strain>
    </source>
</reference>
<dbReference type="Pfam" id="PF00437">
    <property type="entry name" value="T2SSE"/>
    <property type="match status" value="1"/>
</dbReference>
<evidence type="ECO:0000313" key="6">
    <source>
        <dbReference type="Proteomes" id="UP001190925"/>
    </source>
</evidence>
<dbReference type="Gene3D" id="3.30.450.90">
    <property type="match status" value="1"/>
</dbReference>
<evidence type="ECO:0000256" key="3">
    <source>
        <dbReference type="ARBA" id="ARBA00022840"/>
    </source>
</evidence>
<dbReference type="EMBL" id="PRLK01000001">
    <property type="protein sequence ID" value="RYC73009.1"/>
    <property type="molecule type" value="Genomic_DNA"/>
</dbReference>
<organism evidence="5 6">
    <name type="scientific">Candidatus Nanogingivalis gingivitcus</name>
    <dbReference type="NCBI Taxonomy" id="2171992"/>
    <lineage>
        <taxon>Bacteria</taxon>
        <taxon>Candidatus Saccharimonadota</taxon>
        <taxon>Candidatus Nanosyncoccalia</taxon>
        <taxon>Candidatus Nanogingivales</taxon>
        <taxon>Candidatus Nanogingivalaceae</taxon>
        <taxon>Candidatus Nanogingivalis</taxon>
    </lineage>
</organism>
<comment type="caution">
    <text evidence="5">The sequence shown here is derived from an EMBL/GenBank/DDBJ whole genome shotgun (WGS) entry which is preliminary data.</text>
</comment>
<keyword evidence="6" id="KW-1185">Reference proteome</keyword>
<feature type="domain" description="Bacterial type II secretion system protein E" evidence="4">
    <location>
        <begin position="16"/>
        <end position="414"/>
    </location>
</feature>